<sequence length="131" mass="13910">MSAGVRWLLGLCLWRSVSLAAAQTALPHGDTLLPVGFLGRGIALVQRGSPFFGAPASEEVRCQTHYARQCQHRCRRCRDESRGEPAVAACGALPGIAARLGGAGQRRAQGEPEQEASPPDRGRRVGCGHVL</sequence>
<dbReference type="EMBL" id="NRRV01000062">
    <property type="protein sequence ID" value="MBK1632928.1"/>
    <property type="molecule type" value="Genomic_DNA"/>
</dbReference>
<evidence type="ECO:0000256" key="2">
    <source>
        <dbReference type="SAM" id="SignalP"/>
    </source>
</evidence>
<reference evidence="3 4" key="1">
    <citation type="journal article" date="2020" name="Microorganisms">
        <title>Osmotic Adaptation and Compatible Solute Biosynthesis of Phototrophic Bacteria as Revealed from Genome Analyses.</title>
        <authorList>
            <person name="Imhoff J.F."/>
            <person name="Rahn T."/>
            <person name="Kunzel S."/>
            <person name="Keller A."/>
            <person name="Neulinger S.C."/>
        </authorList>
    </citation>
    <scope>NUCLEOTIDE SEQUENCE [LARGE SCALE GENOMIC DNA]</scope>
    <source>
        <strain evidence="3 4">DSM 6210</strain>
    </source>
</reference>
<keyword evidence="4" id="KW-1185">Reference proteome</keyword>
<feature type="signal peptide" evidence="2">
    <location>
        <begin position="1"/>
        <end position="20"/>
    </location>
</feature>
<evidence type="ECO:0000256" key="1">
    <source>
        <dbReference type="SAM" id="MobiDB-lite"/>
    </source>
</evidence>
<evidence type="ECO:0000313" key="4">
    <source>
        <dbReference type="Proteomes" id="UP000748752"/>
    </source>
</evidence>
<name>A0ABS1CLX0_9GAMM</name>
<feature type="chain" id="PRO_5047525475" evidence="2">
    <location>
        <begin position="21"/>
        <end position="131"/>
    </location>
</feature>
<keyword evidence="2" id="KW-0732">Signal</keyword>
<organism evidence="3 4">
    <name type="scientific">Thiohalocapsa halophila</name>
    <dbReference type="NCBI Taxonomy" id="69359"/>
    <lineage>
        <taxon>Bacteria</taxon>
        <taxon>Pseudomonadati</taxon>
        <taxon>Pseudomonadota</taxon>
        <taxon>Gammaproteobacteria</taxon>
        <taxon>Chromatiales</taxon>
        <taxon>Chromatiaceae</taxon>
        <taxon>Thiohalocapsa</taxon>
    </lineage>
</organism>
<proteinExistence type="predicted"/>
<protein>
    <submittedName>
        <fullName evidence="3">Uncharacterized protein</fullName>
    </submittedName>
</protein>
<feature type="region of interest" description="Disordered" evidence="1">
    <location>
        <begin position="101"/>
        <end position="131"/>
    </location>
</feature>
<dbReference type="Proteomes" id="UP000748752">
    <property type="component" value="Unassembled WGS sequence"/>
</dbReference>
<accession>A0ABS1CLX0</accession>
<gene>
    <name evidence="3" type="ORF">CKO31_19675</name>
</gene>
<evidence type="ECO:0000313" key="3">
    <source>
        <dbReference type="EMBL" id="MBK1632928.1"/>
    </source>
</evidence>
<comment type="caution">
    <text evidence="3">The sequence shown here is derived from an EMBL/GenBank/DDBJ whole genome shotgun (WGS) entry which is preliminary data.</text>
</comment>